<dbReference type="Pfam" id="PF25612">
    <property type="entry name" value="DUF7940"/>
    <property type="match status" value="1"/>
</dbReference>
<feature type="transmembrane region" description="Helical" evidence="1">
    <location>
        <begin position="42"/>
        <end position="65"/>
    </location>
</feature>
<evidence type="ECO:0008006" key="4">
    <source>
        <dbReference type="Google" id="ProtNLM"/>
    </source>
</evidence>
<keyword evidence="1" id="KW-0472">Membrane</keyword>
<evidence type="ECO:0000313" key="2">
    <source>
        <dbReference type="EMBL" id="NGO50415.1"/>
    </source>
</evidence>
<keyword evidence="3" id="KW-1185">Reference proteome</keyword>
<proteinExistence type="predicted"/>
<name>A0A6G4W6N5_9HYPH</name>
<dbReference type="EMBL" id="JAAKZF010000003">
    <property type="protein sequence ID" value="NGO50415.1"/>
    <property type="molecule type" value="Genomic_DNA"/>
</dbReference>
<gene>
    <name evidence="2" type="ORF">G6N73_04340</name>
</gene>
<dbReference type="InterPro" id="IPR057700">
    <property type="entry name" value="DUF7940"/>
</dbReference>
<dbReference type="AlphaFoldDB" id="A0A6G4W6N5"/>
<feature type="transmembrane region" description="Helical" evidence="1">
    <location>
        <begin position="15"/>
        <end position="36"/>
    </location>
</feature>
<sequence>MKLLANWRDVLSRAWSVRLIILAAILSGAEVTLSMLDGVLDIPAGVFAALSGLVGAAALFARVVAQEGLSDE</sequence>
<keyword evidence="1" id="KW-0812">Transmembrane</keyword>
<evidence type="ECO:0000313" key="3">
    <source>
        <dbReference type="Proteomes" id="UP001642900"/>
    </source>
</evidence>
<comment type="caution">
    <text evidence="2">The sequence shown here is derived from an EMBL/GenBank/DDBJ whole genome shotgun (WGS) entry which is preliminary data.</text>
</comment>
<organism evidence="2 3">
    <name type="scientific">Allomesorhizobium camelthorni</name>
    <dbReference type="NCBI Taxonomy" id="475069"/>
    <lineage>
        <taxon>Bacteria</taxon>
        <taxon>Pseudomonadati</taxon>
        <taxon>Pseudomonadota</taxon>
        <taxon>Alphaproteobacteria</taxon>
        <taxon>Hyphomicrobiales</taxon>
        <taxon>Phyllobacteriaceae</taxon>
        <taxon>Allomesorhizobium</taxon>
    </lineage>
</organism>
<reference evidence="2 3" key="1">
    <citation type="submission" date="2020-02" db="EMBL/GenBank/DDBJ databases">
        <title>Genome sequence of strain CCNWXJ40-4.</title>
        <authorList>
            <person name="Gao J."/>
            <person name="Sun J."/>
        </authorList>
    </citation>
    <scope>NUCLEOTIDE SEQUENCE [LARGE SCALE GENOMIC DNA]</scope>
    <source>
        <strain evidence="2 3">CCNWXJ 40-4</strain>
    </source>
</reference>
<protein>
    <recommendedName>
        <fullName evidence="4">Holin</fullName>
    </recommendedName>
</protein>
<dbReference type="Proteomes" id="UP001642900">
    <property type="component" value="Unassembled WGS sequence"/>
</dbReference>
<dbReference type="RefSeq" id="WP_165023881.1">
    <property type="nucleotide sequence ID" value="NZ_JAAKZF010000003.1"/>
</dbReference>
<keyword evidence="1" id="KW-1133">Transmembrane helix</keyword>
<evidence type="ECO:0000256" key="1">
    <source>
        <dbReference type="SAM" id="Phobius"/>
    </source>
</evidence>
<accession>A0A6G4W6N5</accession>